<evidence type="ECO:0000313" key="4">
    <source>
        <dbReference type="EMBL" id="GAG57967.1"/>
    </source>
</evidence>
<dbReference type="InterPro" id="IPR018164">
    <property type="entry name" value="Ala-tRNA-synth_IIc_N"/>
</dbReference>
<dbReference type="GO" id="GO:0006419">
    <property type="term" value="P:alanyl-tRNA aminoacylation"/>
    <property type="evidence" value="ECO:0007669"/>
    <property type="project" value="InterPro"/>
</dbReference>
<accession>X0ZIR2</accession>
<gene>
    <name evidence="4" type="ORF">S01H4_19648</name>
</gene>
<dbReference type="InterPro" id="IPR009000">
    <property type="entry name" value="Transl_B-barrel_sf"/>
</dbReference>
<proteinExistence type="predicted"/>
<dbReference type="EMBL" id="BART01008778">
    <property type="protein sequence ID" value="GAG57967.1"/>
    <property type="molecule type" value="Genomic_DNA"/>
</dbReference>
<organism evidence="4">
    <name type="scientific">marine sediment metagenome</name>
    <dbReference type="NCBI Taxonomy" id="412755"/>
    <lineage>
        <taxon>unclassified sequences</taxon>
        <taxon>metagenomes</taxon>
        <taxon>ecological metagenomes</taxon>
    </lineage>
</organism>
<dbReference type="GO" id="GO:0002161">
    <property type="term" value="F:aminoacyl-tRNA deacylase activity"/>
    <property type="evidence" value="ECO:0007669"/>
    <property type="project" value="UniProtKB-ARBA"/>
</dbReference>
<dbReference type="SUPFAM" id="SSF50447">
    <property type="entry name" value="Translation proteins"/>
    <property type="match status" value="1"/>
</dbReference>
<dbReference type="Gene3D" id="2.40.30.130">
    <property type="match status" value="1"/>
</dbReference>
<dbReference type="Gene3D" id="3.30.980.10">
    <property type="entry name" value="Threonyl-trna Synthetase, Chain A, domain 2"/>
    <property type="match status" value="1"/>
</dbReference>
<keyword evidence="1" id="KW-0479">Metal-binding</keyword>
<dbReference type="GO" id="GO:0046872">
    <property type="term" value="F:metal ion binding"/>
    <property type="evidence" value="ECO:0007669"/>
    <property type="project" value="UniProtKB-KW"/>
</dbReference>
<keyword evidence="2" id="KW-0862">Zinc</keyword>
<evidence type="ECO:0000256" key="2">
    <source>
        <dbReference type="ARBA" id="ARBA00022833"/>
    </source>
</evidence>
<name>X0ZIR2_9ZZZZ</name>
<reference evidence="4" key="1">
    <citation type="journal article" date="2014" name="Front. Microbiol.">
        <title>High frequency of phylogenetically diverse reductive dehalogenase-homologous genes in deep subseafloor sedimentary metagenomes.</title>
        <authorList>
            <person name="Kawai M."/>
            <person name="Futagami T."/>
            <person name="Toyoda A."/>
            <person name="Takaki Y."/>
            <person name="Nishi S."/>
            <person name="Hori S."/>
            <person name="Arai W."/>
            <person name="Tsubouchi T."/>
            <person name="Morono Y."/>
            <person name="Uchiyama I."/>
            <person name="Ito T."/>
            <person name="Fujiyama A."/>
            <person name="Inagaki F."/>
            <person name="Takami H."/>
        </authorList>
    </citation>
    <scope>NUCLEOTIDE SEQUENCE</scope>
    <source>
        <strain evidence="4">Expedition CK06-06</strain>
    </source>
</reference>
<sequence>MTHLLYTDTIEGNYVKEFDAVVVKNKKDYVCLDQTAFYPVGGGQPSDRGILQWRDNKSEVQEVVKKGDTIKHILIGEKPSVGTMVHGSLVWDIRYQHMKMHTAQHIISGIVFDEHQARTVGNQIHAEYSRVDFHPINFSAHDLKDIEKKCNDITFCVTR</sequence>
<dbReference type="PANTHER" id="PTHR43462:SF1">
    <property type="entry name" value="ALANYL-TRNA EDITING PROTEIN AARSD1"/>
    <property type="match status" value="1"/>
</dbReference>
<comment type="caution">
    <text evidence="4">The sequence shown here is derived from an EMBL/GenBank/DDBJ whole genome shotgun (WGS) entry which is preliminary data.</text>
</comment>
<dbReference type="GO" id="GO:0004813">
    <property type="term" value="F:alanine-tRNA ligase activity"/>
    <property type="evidence" value="ECO:0007669"/>
    <property type="project" value="InterPro"/>
</dbReference>
<evidence type="ECO:0000256" key="1">
    <source>
        <dbReference type="ARBA" id="ARBA00022723"/>
    </source>
</evidence>
<dbReference type="InterPro" id="IPR018163">
    <property type="entry name" value="Thr/Ala-tRNA-synth_IIc_edit"/>
</dbReference>
<dbReference type="AlphaFoldDB" id="X0ZIR2"/>
<dbReference type="GO" id="GO:0005524">
    <property type="term" value="F:ATP binding"/>
    <property type="evidence" value="ECO:0007669"/>
    <property type="project" value="InterPro"/>
</dbReference>
<dbReference type="SUPFAM" id="SSF55186">
    <property type="entry name" value="ThrRS/AlaRS common domain"/>
    <property type="match status" value="1"/>
</dbReference>
<feature type="domain" description="Alanyl-tRNA synthetase class IIc N-terminal" evidence="3">
    <location>
        <begin position="15"/>
        <end position="89"/>
    </location>
</feature>
<dbReference type="InterPro" id="IPR051335">
    <property type="entry name" value="Alanyl-tRNA_Editing_Enzymes"/>
</dbReference>
<dbReference type="Pfam" id="PF01411">
    <property type="entry name" value="tRNA-synt_2c"/>
    <property type="match status" value="1"/>
</dbReference>
<evidence type="ECO:0000259" key="3">
    <source>
        <dbReference type="Pfam" id="PF01411"/>
    </source>
</evidence>
<protein>
    <recommendedName>
        <fullName evidence="3">Alanyl-tRNA synthetase class IIc N-terminal domain-containing protein</fullName>
    </recommendedName>
</protein>
<dbReference type="PANTHER" id="PTHR43462">
    <property type="entry name" value="ALANYL-TRNA EDITING PROTEIN"/>
    <property type="match status" value="1"/>
</dbReference>